<gene>
    <name evidence="1" type="ORF">DPMN_076256</name>
</gene>
<keyword evidence="2" id="KW-1185">Reference proteome</keyword>
<accession>A0A9D3YLY4</accession>
<evidence type="ECO:0000313" key="2">
    <source>
        <dbReference type="Proteomes" id="UP000828390"/>
    </source>
</evidence>
<dbReference type="EMBL" id="JAIWYP010000015">
    <property type="protein sequence ID" value="KAH3701273.1"/>
    <property type="molecule type" value="Genomic_DNA"/>
</dbReference>
<proteinExistence type="predicted"/>
<comment type="caution">
    <text evidence="1">The sequence shown here is derived from an EMBL/GenBank/DDBJ whole genome shotgun (WGS) entry which is preliminary data.</text>
</comment>
<dbReference type="Proteomes" id="UP000828390">
    <property type="component" value="Unassembled WGS sequence"/>
</dbReference>
<reference evidence="1" key="2">
    <citation type="submission" date="2020-11" db="EMBL/GenBank/DDBJ databases">
        <authorList>
            <person name="McCartney M.A."/>
            <person name="Auch B."/>
            <person name="Kono T."/>
            <person name="Mallez S."/>
            <person name="Becker A."/>
            <person name="Gohl D.M."/>
            <person name="Silverstein K.A.T."/>
            <person name="Koren S."/>
            <person name="Bechman K.B."/>
            <person name="Herman A."/>
            <person name="Abrahante J.E."/>
            <person name="Garbe J."/>
        </authorList>
    </citation>
    <scope>NUCLEOTIDE SEQUENCE</scope>
    <source>
        <strain evidence="1">Duluth1</strain>
        <tissue evidence="1">Whole animal</tissue>
    </source>
</reference>
<name>A0A9D3YLY4_DREPO</name>
<evidence type="ECO:0000313" key="1">
    <source>
        <dbReference type="EMBL" id="KAH3701273.1"/>
    </source>
</evidence>
<sequence>MLPVSVSIYRYLIKGFPPRAQKRNCVTSKFSSRYRLAKPASAGPINTYLQTPGLQSRPSVYQNTNVAS</sequence>
<reference evidence="1" key="1">
    <citation type="journal article" date="2019" name="bioRxiv">
        <title>The Genome of the Zebra Mussel, Dreissena polymorpha: A Resource for Invasive Species Research.</title>
        <authorList>
            <person name="McCartney M.A."/>
            <person name="Auch B."/>
            <person name="Kono T."/>
            <person name="Mallez S."/>
            <person name="Zhang Y."/>
            <person name="Obille A."/>
            <person name="Becker A."/>
            <person name="Abrahante J.E."/>
            <person name="Garbe J."/>
            <person name="Badalamenti J.P."/>
            <person name="Herman A."/>
            <person name="Mangelson H."/>
            <person name="Liachko I."/>
            <person name="Sullivan S."/>
            <person name="Sone E.D."/>
            <person name="Koren S."/>
            <person name="Silverstein K.A.T."/>
            <person name="Beckman K.B."/>
            <person name="Gohl D.M."/>
        </authorList>
    </citation>
    <scope>NUCLEOTIDE SEQUENCE</scope>
    <source>
        <strain evidence="1">Duluth1</strain>
        <tissue evidence="1">Whole animal</tissue>
    </source>
</reference>
<organism evidence="1 2">
    <name type="scientific">Dreissena polymorpha</name>
    <name type="common">Zebra mussel</name>
    <name type="synonym">Mytilus polymorpha</name>
    <dbReference type="NCBI Taxonomy" id="45954"/>
    <lineage>
        <taxon>Eukaryota</taxon>
        <taxon>Metazoa</taxon>
        <taxon>Spiralia</taxon>
        <taxon>Lophotrochozoa</taxon>
        <taxon>Mollusca</taxon>
        <taxon>Bivalvia</taxon>
        <taxon>Autobranchia</taxon>
        <taxon>Heteroconchia</taxon>
        <taxon>Euheterodonta</taxon>
        <taxon>Imparidentia</taxon>
        <taxon>Neoheterodontei</taxon>
        <taxon>Myida</taxon>
        <taxon>Dreissenoidea</taxon>
        <taxon>Dreissenidae</taxon>
        <taxon>Dreissena</taxon>
    </lineage>
</organism>
<protein>
    <submittedName>
        <fullName evidence="1">Uncharacterized protein</fullName>
    </submittedName>
</protein>
<dbReference type="AlphaFoldDB" id="A0A9D3YLY4"/>